<dbReference type="RefSeq" id="WP_147669754.1">
    <property type="nucleotide sequence ID" value="NZ_CP120678.1"/>
</dbReference>
<proteinExistence type="inferred from homology"/>
<gene>
    <name evidence="6" type="ORF">P3F81_08385</name>
</gene>
<name>A0A9Y2EQE8_9FIRM</name>
<evidence type="ECO:0000256" key="1">
    <source>
        <dbReference type="ARBA" id="ARBA00005417"/>
    </source>
</evidence>
<dbReference type="EMBL" id="CP120678">
    <property type="protein sequence ID" value="WIW69932.1"/>
    <property type="molecule type" value="Genomic_DNA"/>
</dbReference>
<dbReference type="GO" id="GO:0016887">
    <property type="term" value="F:ATP hydrolysis activity"/>
    <property type="evidence" value="ECO:0007669"/>
    <property type="project" value="InterPro"/>
</dbReference>
<evidence type="ECO:0000256" key="3">
    <source>
        <dbReference type="ARBA" id="ARBA00022741"/>
    </source>
</evidence>
<keyword evidence="3" id="KW-0547">Nucleotide-binding</keyword>
<dbReference type="PROSITE" id="PS00211">
    <property type="entry name" value="ABC_TRANSPORTER_1"/>
    <property type="match status" value="1"/>
</dbReference>
<dbReference type="GO" id="GO:0005524">
    <property type="term" value="F:ATP binding"/>
    <property type="evidence" value="ECO:0007669"/>
    <property type="project" value="UniProtKB-KW"/>
</dbReference>
<dbReference type="SMART" id="SM00382">
    <property type="entry name" value="AAA"/>
    <property type="match status" value="1"/>
</dbReference>
<keyword evidence="7" id="KW-1185">Reference proteome</keyword>
<organism evidence="6 7">
    <name type="scientific">Selenobaculum gibii</name>
    <dbReference type="NCBI Taxonomy" id="3054208"/>
    <lineage>
        <taxon>Bacteria</taxon>
        <taxon>Bacillati</taxon>
        <taxon>Bacillota</taxon>
        <taxon>Negativicutes</taxon>
        <taxon>Selenomonadales</taxon>
        <taxon>Selenomonadaceae</taxon>
        <taxon>Selenobaculum</taxon>
    </lineage>
</organism>
<dbReference type="InterPro" id="IPR003593">
    <property type="entry name" value="AAA+_ATPase"/>
</dbReference>
<dbReference type="PROSITE" id="PS50893">
    <property type="entry name" value="ABC_TRANSPORTER_2"/>
    <property type="match status" value="1"/>
</dbReference>
<protein>
    <submittedName>
        <fullName evidence="6">ABC transporter ATP-binding protein</fullName>
    </submittedName>
</protein>
<evidence type="ECO:0000313" key="7">
    <source>
        <dbReference type="Proteomes" id="UP001243623"/>
    </source>
</evidence>
<dbReference type="Proteomes" id="UP001243623">
    <property type="component" value="Chromosome"/>
</dbReference>
<keyword evidence="4 6" id="KW-0067">ATP-binding</keyword>
<dbReference type="Gene3D" id="3.40.50.300">
    <property type="entry name" value="P-loop containing nucleotide triphosphate hydrolases"/>
    <property type="match status" value="1"/>
</dbReference>
<dbReference type="SUPFAM" id="SSF52540">
    <property type="entry name" value="P-loop containing nucleoside triphosphate hydrolases"/>
    <property type="match status" value="1"/>
</dbReference>
<feature type="domain" description="ABC transporter" evidence="5">
    <location>
        <begin position="2"/>
        <end position="228"/>
    </location>
</feature>
<evidence type="ECO:0000259" key="5">
    <source>
        <dbReference type="PROSITE" id="PS50893"/>
    </source>
</evidence>
<evidence type="ECO:0000256" key="2">
    <source>
        <dbReference type="ARBA" id="ARBA00022448"/>
    </source>
</evidence>
<dbReference type="InterPro" id="IPR017871">
    <property type="entry name" value="ABC_transporter-like_CS"/>
</dbReference>
<comment type="similarity">
    <text evidence="1">Belongs to the ABC transporter superfamily.</text>
</comment>
<dbReference type="KEGG" id="sgbi:P3F81_08385"/>
<dbReference type="PANTHER" id="PTHR42711:SF5">
    <property type="entry name" value="ABC TRANSPORTER ATP-BINDING PROTEIN NATA"/>
    <property type="match status" value="1"/>
</dbReference>
<accession>A0A9Y2EQE8</accession>
<sequence length="303" mass="34010">MIELMHVTKNFSEVIGVQDLNLRIEQGEIFGLVGPDGAGKTTTIRLMLGLLKNFTGKITVLGTENIERIKGRFGYVPQKFSLYQDLSVLENIELIGALYGVKNSEIQEKTEKILTFTGLWEFRHRLSGNLSGGMKQKLALAAGLMHKPEVFFLDEPTTGVDPVARREFWQLLYELNKTGMTIVVATPYMDEAELCHRVALMKDGSLVSCATPNQLIENYPYKILSLETPMKDERVLGDLLKLIVLDINSFGEKYHLIVKDDKVVKKAIQDTLVNHKIAINRLEETTPCLEDVFVAIAHMGGDK</sequence>
<evidence type="ECO:0000256" key="4">
    <source>
        <dbReference type="ARBA" id="ARBA00022840"/>
    </source>
</evidence>
<reference evidence="6" key="1">
    <citation type="submission" date="2023-03" db="EMBL/GenBank/DDBJ databases">
        <title>Selenobaculum gbiensis gen. nov. sp. nov., a new bacterium isolated from the gut microbiota of IBD patient.</title>
        <authorList>
            <person name="Yeo S."/>
            <person name="Park H."/>
            <person name="Huh C.S."/>
        </authorList>
    </citation>
    <scope>NUCLEOTIDE SEQUENCE</scope>
    <source>
        <strain evidence="6">ICN-92133</strain>
    </source>
</reference>
<dbReference type="Pfam" id="PF00005">
    <property type="entry name" value="ABC_tran"/>
    <property type="match status" value="1"/>
</dbReference>
<dbReference type="PANTHER" id="PTHR42711">
    <property type="entry name" value="ABC TRANSPORTER ATP-BINDING PROTEIN"/>
    <property type="match status" value="1"/>
</dbReference>
<evidence type="ECO:0000313" key="6">
    <source>
        <dbReference type="EMBL" id="WIW69932.1"/>
    </source>
</evidence>
<dbReference type="AlphaFoldDB" id="A0A9Y2EQE8"/>
<dbReference type="InterPro" id="IPR027417">
    <property type="entry name" value="P-loop_NTPase"/>
</dbReference>
<dbReference type="InterPro" id="IPR003439">
    <property type="entry name" value="ABC_transporter-like_ATP-bd"/>
</dbReference>
<dbReference type="CDD" id="cd03230">
    <property type="entry name" value="ABC_DR_subfamily_A"/>
    <property type="match status" value="1"/>
</dbReference>
<dbReference type="InterPro" id="IPR050763">
    <property type="entry name" value="ABC_transporter_ATP-binding"/>
</dbReference>
<keyword evidence="2" id="KW-0813">Transport</keyword>